<feature type="domain" description="Endonuclease/exonuclease/phosphatase" evidence="10">
    <location>
        <begin position="77"/>
        <end position="361"/>
    </location>
</feature>
<dbReference type="InterPro" id="IPR005135">
    <property type="entry name" value="Endo/exonuclease/phosphatase"/>
</dbReference>
<evidence type="ECO:0000256" key="3">
    <source>
        <dbReference type="ARBA" id="ARBA00022722"/>
    </source>
</evidence>
<dbReference type="Gene3D" id="3.60.10.10">
    <property type="entry name" value="Endonuclease/exonuclease/phosphatase"/>
    <property type="match status" value="1"/>
</dbReference>
<gene>
    <name evidence="11" type="ORF">FYJ66_02745</name>
</gene>
<evidence type="ECO:0000256" key="5">
    <source>
        <dbReference type="ARBA" id="ARBA00022763"/>
    </source>
</evidence>
<proteinExistence type="predicted"/>
<dbReference type="GO" id="GO:0016787">
    <property type="term" value="F:hydrolase activity"/>
    <property type="evidence" value="ECO:0007669"/>
    <property type="project" value="UniProtKB-KW"/>
</dbReference>
<accession>A0A6A8M746</accession>
<evidence type="ECO:0000256" key="6">
    <source>
        <dbReference type="ARBA" id="ARBA00022801"/>
    </source>
</evidence>
<evidence type="ECO:0000256" key="4">
    <source>
        <dbReference type="ARBA" id="ARBA00022723"/>
    </source>
</evidence>
<comment type="cofactor">
    <cofactor evidence="1">
        <name>Mn(2+)</name>
        <dbReference type="ChEBI" id="CHEBI:29035"/>
    </cofactor>
</comment>
<comment type="caution">
    <text evidence="11">The sequence shown here is derived from an EMBL/GenBank/DDBJ whole genome shotgun (WGS) entry which is preliminary data.</text>
</comment>
<organism evidence="11">
    <name type="scientific">Baileyella intestinalis</name>
    <dbReference type="NCBI Taxonomy" id="2606709"/>
    <lineage>
        <taxon>Bacteria</taxon>
        <taxon>Bacillati</taxon>
        <taxon>Bacillota</taxon>
        <taxon>Clostridia</taxon>
        <taxon>Peptostreptococcales</taxon>
        <taxon>Anaerovoracaceae</taxon>
        <taxon>Baileyella</taxon>
    </lineage>
</organism>
<reference evidence="11" key="1">
    <citation type="submission" date="2019-09" db="EMBL/GenBank/DDBJ databases">
        <title>In-depth cultivation of the pig gut microbiome towards novel bacterial diversity and tailored functional studies.</title>
        <authorList>
            <person name="Wylensek D."/>
            <person name="Hitch T.C.A."/>
            <person name="Clavel T."/>
        </authorList>
    </citation>
    <scope>NUCLEOTIDE SEQUENCE</scope>
    <source>
        <strain evidence="11">RF-744-FAT-WT-3</strain>
    </source>
</reference>
<keyword evidence="5" id="KW-0227">DNA damage</keyword>
<evidence type="ECO:0000256" key="9">
    <source>
        <dbReference type="SAM" id="Phobius"/>
    </source>
</evidence>
<keyword evidence="4" id="KW-0479">Metal-binding</keyword>
<feature type="transmembrane region" description="Helical" evidence="9">
    <location>
        <begin position="21"/>
        <end position="43"/>
    </location>
</feature>
<keyword evidence="3" id="KW-0540">Nuclease</keyword>
<comment type="cofactor">
    <cofactor evidence="2">
        <name>Mg(2+)</name>
        <dbReference type="ChEBI" id="CHEBI:18420"/>
    </cofactor>
</comment>
<evidence type="ECO:0000256" key="2">
    <source>
        <dbReference type="ARBA" id="ARBA00001946"/>
    </source>
</evidence>
<dbReference type="InterPro" id="IPR036691">
    <property type="entry name" value="Endo/exonu/phosph_ase_sf"/>
</dbReference>
<dbReference type="GO" id="GO:0006281">
    <property type="term" value="P:DNA repair"/>
    <property type="evidence" value="ECO:0007669"/>
    <property type="project" value="UniProtKB-KW"/>
</dbReference>
<evidence type="ECO:0000313" key="11">
    <source>
        <dbReference type="EMBL" id="MST68510.1"/>
    </source>
</evidence>
<keyword evidence="9" id="KW-0472">Membrane</keyword>
<dbReference type="EMBL" id="VUNB01000002">
    <property type="protein sequence ID" value="MST68510.1"/>
    <property type="molecule type" value="Genomic_DNA"/>
</dbReference>
<evidence type="ECO:0000256" key="7">
    <source>
        <dbReference type="ARBA" id="ARBA00022842"/>
    </source>
</evidence>
<dbReference type="PANTHER" id="PTHR15822:SF4">
    <property type="entry name" value="TYROSYL-DNA PHOSPHODIESTERASE 2"/>
    <property type="match status" value="1"/>
</dbReference>
<dbReference type="GO" id="GO:0046872">
    <property type="term" value="F:metal ion binding"/>
    <property type="evidence" value="ECO:0007669"/>
    <property type="project" value="UniProtKB-KW"/>
</dbReference>
<keyword evidence="6" id="KW-0378">Hydrolase</keyword>
<keyword evidence="9" id="KW-1133">Transmembrane helix</keyword>
<protein>
    <submittedName>
        <fullName evidence="11">Endonuclease</fullName>
    </submittedName>
</protein>
<dbReference type="InterPro" id="IPR051547">
    <property type="entry name" value="TDP2-like"/>
</dbReference>
<evidence type="ECO:0000256" key="8">
    <source>
        <dbReference type="ARBA" id="ARBA00023204"/>
    </source>
</evidence>
<dbReference type="PANTHER" id="PTHR15822">
    <property type="entry name" value="TRAF AND TNF RECEPTOR-ASSOCIATED PROTEIN"/>
    <property type="match status" value="1"/>
</dbReference>
<name>A0A6A8M746_9FIRM</name>
<keyword evidence="11" id="KW-0255">Endonuclease</keyword>
<keyword evidence="8" id="KW-0234">DNA repair</keyword>
<sequence length="371" mass="41583">METTKKKGLRPWRELSGLRKVLRVLWIFVLAVLAATALLFGYLTATEFKPAAKENLGVTSGTDAINKVDQGKELSILTWNIGYGALGDNADFFMDGGKSVKTADEKRVMENMKGISEEVSAIDPDFAFFQEVDRDSHRSSGIDEARLIRNGRSNGDSTFAYNFRVKFIPYPVPPIGKVNSGILTSSDYKIQNSVRRQLYCPFKWPVSLGNLKRCLMVDRVKINGSSKELVLINLHLEAYDSGTGKIKQTKMLRDVMDKERAKGNYVIAGGDFNQCFSEADVTAFKQYPGTWKPGVLDYSQFKGYRLLMDNSDPSCRSLDRAFKGADPDKFQYYSIDGFIVSDNVTVNSVKTQNLSFKNSDHNPVVMKFVLN</sequence>
<keyword evidence="7" id="KW-0460">Magnesium</keyword>
<dbReference type="Pfam" id="PF03372">
    <property type="entry name" value="Exo_endo_phos"/>
    <property type="match status" value="1"/>
</dbReference>
<dbReference type="GO" id="GO:0004519">
    <property type="term" value="F:endonuclease activity"/>
    <property type="evidence" value="ECO:0007669"/>
    <property type="project" value="UniProtKB-KW"/>
</dbReference>
<dbReference type="SUPFAM" id="SSF56219">
    <property type="entry name" value="DNase I-like"/>
    <property type="match status" value="1"/>
</dbReference>
<evidence type="ECO:0000259" key="10">
    <source>
        <dbReference type="Pfam" id="PF03372"/>
    </source>
</evidence>
<keyword evidence="9" id="KW-0812">Transmembrane</keyword>
<dbReference type="AlphaFoldDB" id="A0A6A8M746"/>
<evidence type="ECO:0000256" key="1">
    <source>
        <dbReference type="ARBA" id="ARBA00001936"/>
    </source>
</evidence>